<proteinExistence type="predicted"/>
<organism evidence="1 2">
    <name type="scientific">Microdochium trichocladiopsis</name>
    <dbReference type="NCBI Taxonomy" id="1682393"/>
    <lineage>
        <taxon>Eukaryota</taxon>
        <taxon>Fungi</taxon>
        <taxon>Dikarya</taxon>
        <taxon>Ascomycota</taxon>
        <taxon>Pezizomycotina</taxon>
        <taxon>Sordariomycetes</taxon>
        <taxon>Xylariomycetidae</taxon>
        <taxon>Xylariales</taxon>
        <taxon>Microdochiaceae</taxon>
        <taxon>Microdochium</taxon>
    </lineage>
</organism>
<sequence>RRFVSGLQKCIDMFASRPSAQKMQSRLIKDVGSEAFDPKQGDSYEVFNKQTLDTQMALYCINDAQYLPSLRNLFWGRLDSSWRDKVAAATKARIVLSQSAGDQPHSKDNAFSP</sequence>
<comment type="caution">
    <text evidence="1">The sequence shown here is derived from an EMBL/GenBank/DDBJ whole genome shotgun (WGS) entry which is preliminary data.</text>
</comment>
<evidence type="ECO:0000313" key="2">
    <source>
        <dbReference type="Proteomes" id="UP000756346"/>
    </source>
</evidence>
<name>A0A9P8XSM3_9PEZI</name>
<dbReference type="RefSeq" id="XP_046005631.1">
    <property type="nucleotide sequence ID" value="XM_046150836.1"/>
</dbReference>
<evidence type="ECO:0000313" key="1">
    <source>
        <dbReference type="EMBL" id="KAH7016007.1"/>
    </source>
</evidence>
<dbReference type="PANTHER" id="PTHR43040:SF1">
    <property type="entry name" value="RIBONUCLEASE D"/>
    <property type="match status" value="1"/>
</dbReference>
<keyword evidence="2" id="KW-1185">Reference proteome</keyword>
<accession>A0A9P8XSM3</accession>
<dbReference type="Proteomes" id="UP000756346">
    <property type="component" value="Unassembled WGS sequence"/>
</dbReference>
<dbReference type="EMBL" id="JAGTJQ010000012">
    <property type="protein sequence ID" value="KAH7016007.1"/>
    <property type="molecule type" value="Genomic_DNA"/>
</dbReference>
<dbReference type="AlphaFoldDB" id="A0A9P8XSM3"/>
<dbReference type="OrthoDB" id="26838at2759"/>
<dbReference type="GeneID" id="70180382"/>
<dbReference type="PANTHER" id="PTHR43040">
    <property type="entry name" value="RIBONUCLEASE D"/>
    <property type="match status" value="1"/>
</dbReference>
<reference evidence="1" key="1">
    <citation type="journal article" date="2021" name="Nat. Commun.">
        <title>Genetic determinants of endophytism in the Arabidopsis root mycobiome.</title>
        <authorList>
            <person name="Mesny F."/>
            <person name="Miyauchi S."/>
            <person name="Thiergart T."/>
            <person name="Pickel B."/>
            <person name="Atanasova L."/>
            <person name="Karlsson M."/>
            <person name="Huettel B."/>
            <person name="Barry K.W."/>
            <person name="Haridas S."/>
            <person name="Chen C."/>
            <person name="Bauer D."/>
            <person name="Andreopoulos W."/>
            <person name="Pangilinan J."/>
            <person name="LaButti K."/>
            <person name="Riley R."/>
            <person name="Lipzen A."/>
            <person name="Clum A."/>
            <person name="Drula E."/>
            <person name="Henrissat B."/>
            <person name="Kohler A."/>
            <person name="Grigoriev I.V."/>
            <person name="Martin F.M."/>
            <person name="Hacquard S."/>
        </authorList>
    </citation>
    <scope>NUCLEOTIDE SEQUENCE</scope>
    <source>
        <strain evidence="1">MPI-CAGE-CH-0230</strain>
    </source>
</reference>
<feature type="non-terminal residue" evidence="1">
    <location>
        <position position="1"/>
    </location>
</feature>
<gene>
    <name evidence="1" type="ORF">B0I36DRAFT_254769</name>
</gene>
<protein>
    <submittedName>
        <fullName evidence="1">Uncharacterized protein</fullName>
    </submittedName>
</protein>